<protein>
    <recommendedName>
        <fullName evidence="3">Esterase-like activity of phytase family protein</fullName>
    </recommendedName>
</protein>
<dbReference type="AlphaFoldDB" id="A0A3S9MYX8"/>
<dbReference type="Proteomes" id="UP000279600">
    <property type="component" value="Chromosome"/>
</dbReference>
<name>A0A3S9MYX8_9FLAO</name>
<sequence>MRYVFAFFFLACLLGCMDPGNLKLIDNVPTSLDEISGLQLVKLEGFDKPFLAAINDSGNSASLYLYQDNSRIHSITIQGVKNKDWEDVTVIKDGSGHATDIIIADIGDNSQSRDDIQLIKVPLPKDGIMPESISGTTYNMTYKNGKSRNAEAVIYRNDSVFVFSKESEKGYDFFSKVFAARLGDKELKKQYEIGIENLPNKQKVTAADINDVGQVALLSRRYVFTYPFNQLKKSLVVPKVYDLKHSSQKEGLTYINDSTLYLADELKKGTGGNMYQFTLRDSFLKLATKK</sequence>
<evidence type="ECO:0008006" key="3">
    <source>
        <dbReference type="Google" id="ProtNLM"/>
    </source>
</evidence>
<gene>
    <name evidence="1" type="ORF">EJ995_08440</name>
</gene>
<dbReference type="EMBL" id="CP034549">
    <property type="protein sequence ID" value="AZQ44263.1"/>
    <property type="molecule type" value="Genomic_DNA"/>
</dbReference>
<evidence type="ECO:0000313" key="1">
    <source>
        <dbReference type="EMBL" id="AZQ44263.1"/>
    </source>
</evidence>
<evidence type="ECO:0000313" key="2">
    <source>
        <dbReference type="Proteomes" id="UP000279600"/>
    </source>
</evidence>
<dbReference type="OrthoDB" id="5599486at2"/>
<dbReference type="RefSeq" id="WP_126447531.1">
    <property type="nucleotide sequence ID" value="NZ_CP034549.1"/>
</dbReference>
<dbReference type="KEGG" id="noj:EJ995_08440"/>
<proteinExistence type="predicted"/>
<reference evidence="1 2" key="1">
    <citation type="submission" date="2018-12" db="EMBL/GenBank/DDBJ databases">
        <title>Complete genome of Nonlabens sp. MJ115.</title>
        <authorList>
            <person name="Choi H.S."/>
            <person name="Jung J."/>
        </authorList>
    </citation>
    <scope>NUCLEOTIDE SEQUENCE [LARGE SCALE GENOMIC DNA]</scope>
    <source>
        <strain evidence="1 2">MJ115</strain>
    </source>
</reference>
<organism evidence="1 2">
    <name type="scientific">Nonlabens ponticola</name>
    <dbReference type="NCBI Taxonomy" id="2496866"/>
    <lineage>
        <taxon>Bacteria</taxon>
        <taxon>Pseudomonadati</taxon>
        <taxon>Bacteroidota</taxon>
        <taxon>Flavobacteriia</taxon>
        <taxon>Flavobacteriales</taxon>
        <taxon>Flavobacteriaceae</taxon>
        <taxon>Nonlabens</taxon>
    </lineage>
</organism>
<accession>A0A3S9MYX8</accession>
<keyword evidence="2" id="KW-1185">Reference proteome</keyword>